<dbReference type="InterPro" id="IPR032675">
    <property type="entry name" value="LRR_dom_sf"/>
</dbReference>
<dbReference type="SMART" id="SM00256">
    <property type="entry name" value="FBOX"/>
    <property type="match status" value="1"/>
</dbReference>
<accession>C5FSS6</accession>
<dbReference type="OMA" id="TIDWMAK"/>
<dbReference type="STRING" id="554155.C5FSS6"/>
<dbReference type="Proteomes" id="UP000002035">
    <property type="component" value="Unassembled WGS sequence"/>
</dbReference>
<evidence type="ECO:0000313" key="3">
    <source>
        <dbReference type="Proteomes" id="UP000002035"/>
    </source>
</evidence>
<dbReference type="GeneID" id="9224178"/>
<protein>
    <recommendedName>
        <fullName evidence="1">F-box domain-containing protein</fullName>
    </recommendedName>
</protein>
<dbReference type="InterPro" id="IPR036047">
    <property type="entry name" value="F-box-like_dom_sf"/>
</dbReference>
<dbReference type="SUPFAM" id="SSF81383">
    <property type="entry name" value="F-box domain"/>
    <property type="match status" value="1"/>
</dbReference>
<dbReference type="Pfam" id="PF00646">
    <property type="entry name" value="F-box"/>
    <property type="match status" value="1"/>
</dbReference>
<proteinExistence type="predicted"/>
<sequence length="382" mass="43290">MPTEVIEMVAGFLEYKSLCSLRLTCKLFYEGTLHCFGAFLATVSIDFSSSSLQKLKAISDHQYLNRYVQCLSIVNEAHGKLGLDLRWDRAPSGYLIVPQRPVEILRDTLALLINCRSFEVHHVYLLEHQYTSNFLGGSDAIRILLYTISETALPVKSLTFERGVARGWRSDSRINGERLNVQDLRNPGLLAGLSHLQSLTLNYQKELESSIDWTCELIRVAANLARLTARFNGYQSTPLLFDRLSSTTLPPVQELVLESCELSSLEVFIAFLRHFHSSLRILSLTRIRLSTNGWFLILQKLRGLFPFLSSIKLNHLRGDKRPDTLISFPDIHKHKTISGEVKPGFSYYYKTWRGKRSLVGVRYNGSDMGTALRIVASSARAC</sequence>
<dbReference type="EMBL" id="DS995705">
    <property type="protein sequence ID" value="EEQ32929.1"/>
    <property type="molecule type" value="Genomic_DNA"/>
</dbReference>
<dbReference type="eggNOG" id="ENOG502SZAJ">
    <property type="taxonomic scope" value="Eukaryota"/>
</dbReference>
<evidence type="ECO:0000259" key="1">
    <source>
        <dbReference type="SMART" id="SM00256"/>
    </source>
</evidence>
<name>C5FSS6_ARTOC</name>
<dbReference type="AlphaFoldDB" id="C5FSS6"/>
<feature type="domain" description="F-box" evidence="1">
    <location>
        <begin position="1"/>
        <end position="40"/>
    </location>
</feature>
<dbReference type="RefSeq" id="XP_002845879.1">
    <property type="nucleotide sequence ID" value="XM_002845833.1"/>
</dbReference>
<keyword evidence="3" id="KW-1185">Reference proteome</keyword>
<dbReference type="HOGENOM" id="CLU_043820_2_0_1"/>
<dbReference type="Gene3D" id="3.80.10.10">
    <property type="entry name" value="Ribonuclease Inhibitor"/>
    <property type="match status" value="1"/>
</dbReference>
<dbReference type="OrthoDB" id="4173964at2759"/>
<evidence type="ECO:0000313" key="2">
    <source>
        <dbReference type="EMBL" id="EEQ32929.1"/>
    </source>
</evidence>
<dbReference type="VEuPathDB" id="FungiDB:MCYG_05748"/>
<gene>
    <name evidence="2" type="ORF">MCYG_05748</name>
</gene>
<reference evidence="3" key="1">
    <citation type="journal article" date="2012" name="MBio">
        <title>Comparative genome analysis of Trichophyton rubrum and related dermatophytes reveals candidate genes involved in infection.</title>
        <authorList>
            <person name="Martinez D.A."/>
            <person name="Oliver B.G."/>
            <person name="Graeser Y."/>
            <person name="Goldberg J.M."/>
            <person name="Li W."/>
            <person name="Martinez-Rossi N.M."/>
            <person name="Monod M."/>
            <person name="Shelest E."/>
            <person name="Barton R.C."/>
            <person name="Birch E."/>
            <person name="Brakhage A.A."/>
            <person name="Chen Z."/>
            <person name="Gurr S.J."/>
            <person name="Heiman D."/>
            <person name="Heitman J."/>
            <person name="Kosti I."/>
            <person name="Rossi A."/>
            <person name="Saif S."/>
            <person name="Samalova M."/>
            <person name="Saunders C.W."/>
            <person name="Shea T."/>
            <person name="Summerbell R.C."/>
            <person name="Xu J."/>
            <person name="Young S."/>
            <person name="Zeng Q."/>
            <person name="Birren B.W."/>
            <person name="Cuomo C.A."/>
            <person name="White T.C."/>
        </authorList>
    </citation>
    <scope>NUCLEOTIDE SEQUENCE [LARGE SCALE GENOMIC DNA]</scope>
    <source>
        <strain evidence="3">ATCC MYA-4605 / CBS 113480</strain>
    </source>
</reference>
<dbReference type="SUPFAM" id="SSF52047">
    <property type="entry name" value="RNI-like"/>
    <property type="match status" value="1"/>
</dbReference>
<dbReference type="InterPro" id="IPR001810">
    <property type="entry name" value="F-box_dom"/>
</dbReference>
<organism evidence="2 3">
    <name type="scientific">Arthroderma otae (strain ATCC MYA-4605 / CBS 113480)</name>
    <name type="common">Microsporum canis</name>
    <dbReference type="NCBI Taxonomy" id="554155"/>
    <lineage>
        <taxon>Eukaryota</taxon>
        <taxon>Fungi</taxon>
        <taxon>Dikarya</taxon>
        <taxon>Ascomycota</taxon>
        <taxon>Pezizomycotina</taxon>
        <taxon>Eurotiomycetes</taxon>
        <taxon>Eurotiomycetidae</taxon>
        <taxon>Onygenales</taxon>
        <taxon>Arthrodermataceae</taxon>
        <taxon>Microsporum</taxon>
    </lineage>
</organism>